<protein>
    <submittedName>
        <fullName evidence="2">Nitrogenase molybdenum-iron protein, alpha and beta chains</fullName>
    </submittedName>
</protein>
<evidence type="ECO:0000313" key="3">
    <source>
        <dbReference type="Proteomes" id="UP000183995"/>
    </source>
</evidence>
<dbReference type="InterPro" id="IPR000510">
    <property type="entry name" value="Nase/OxRdtase_comp1"/>
</dbReference>
<dbReference type="OrthoDB" id="3199475at2"/>
<dbReference type="SUPFAM" id="SSF53807">
    <property type="entry name" value="Helical backbone' metal receptor"/>
    <property type="match status" value="1"/>
</dbReference>
<dbReference type="InterPro" id="IPR052673">
    <property type="entry name" value="Ni-siroh_cyclase_CfbD"/>
</dbReference>
<dbReference type="STRING" id="1123282.SAMN02745823_02777"/>
<accession>A0A1M5YS84</accession>
<dbReference type="AlphaFoldDB" id="A0A1M5YS84"/>
<feature type="domain" description="Nitrogenase/oxidoreductase component 1" evidence="1">
    <location>
        <begin position="13"/>
        <end position="406"/>
    </location>
</feature>
<evidence type="ECO:0000313" key="2">
    <source>
        <dbReference type="EMBL" id="SHI14724.1"/>
    </source>
</evidence>
<evidence type="ECO:0000259" key="1">
    <source>
        <dbReference type="Pfam" id="PF00148"/>
    </source>
</evidence>
<reference evidence="2 3" key="1">
    <citation type="submission" date="2016-11" db="EMBL/GenBank/DDBJ databases">
        <authorList>
            <person name="Jaros S."/>
            <person name="Januszkiewicz K."/>
            <person name="Wedrychowicz H."/>
        </authorList>
    </citation>
    <scope>NUCLEOTIDE SEQUENCE [LARGE SCALE GENOMIC DNA]</scope>
    <source>
        <strain evidence="2 3">DSM 10068</strain>
    </source>
</reference>
<organism evidence="2 3">
    <name type="scientific">Sporobacter termitidis DSM 10068</name>
    <dbReference type="NCBI Taxonomy" id="1123282"/>
    <lineage>
        <taxon>Bacteria</taxon>
        <taxon>Bacillati</taxon>
        <taxon>Bacillota</taxon>
        <taxon>Clostridia</taxon>
        <taxon>Eubacteriales</taxon>
        <taxon>Oscillospiraceae</taxon>
        <taxon>Sporobacter</taxon>
    </lineage>
</organism>
<dbReference type="PANTHER" id="PTHR42846:SF1">
    <property type="entry name" value="NI-SIROHYDROCHLORIN A,C-DIAMIDE REDUCTIVE CYCLASE COMPLEX, COMPONENT CFBD"/>
    <property type="match status" value="1"/>
</dbReference>
<dbReference type="Gene3D" id="3.40.50.1980">
    <property type="entry name" value="Nitrogenase molybdenum iron protein domain"/>
    <property type="match status" value="2"/>
</dbReference>
<dbReference type="PANTHER" id="PTHR42846">
    <property type="entry name" value="NI-SIROHYDROCHLORIN A,C-DIAMIDE REDUCTIVE CYCLASE COMPLEX, COMPONENT CFBD"/>
    <property type="match status" value="1"/>
</dbReference>
<gene>
    <name evidence="2" type="ORF">SAMN02745823_02777</name>
</gene>
<dbReference type="GO" id="GO:0016491">
    <property type="term" value="F:oxidoreductase activity"/>
    <property type="evidence" value="ECO:0007669"/>
    <property type="project" value="InterPro"/>
</dbReference>
<keyword evidence="3" id="KW-1185">Reference proteome</keyword>
<proteinExistence type="predicted"/>
<dbReference type="RefSeq" id="WP_073080110.1">
    <property type="nucleotide sequence ID" value="NZ_FQXV01000010.1"/>
</dbReference>
<name>A0A1M5YS84_9FIRM</name>
<dbReference type="Proteomes" id="UP000183995">
    <property type="component" value="Unassembled WGS sequence"/>
</dbReference>
<sequence>MGLYKFRPVPSGRMGTLWTLASIRGAALLEFGCMGHMLYGRVFLERIGVSDACRLYATHIDETDVSLGGTERLSRAVADIAERDRPRVLFLLPSAVPEVIGTDLPALCRELQPDHPDMRLIPFGCGGFDAGQYRAVREALLLLAKTLPVDAEKTARPTFNLIGSCADIFRFQADAAELVRTMEGAFAMTPLCVMTSDTSVAQIERIGGAHINLVFRREGLPAAAQLQQRFGTPYLFARPYGVQGTCEWLEQVSQITGISPDRSFVEGQREEALRLISPALPMFRHIIREHPERGRISAGGHADVVKGIMSFACGELSFSKGVCWCDSPDMADEELPYFTEAQWTQAIGSHGKALLMASGEALDWAGRGTELQIANPDVKWRLNPYEPPFVGFRGAVHLTNLWVNAILKEEF</sequence>
<dbReference type="EMBL" id="FQXV01000010">
    <property type="protein sequence ID" value="SHI14724.1"/>
    <property type="molecule type" value="Genomic_DNA"/>
</dbReference>
<dbReference type="Pfam" id="PF00148">
    <property type="entry name" value="Oxidored_nitro"/>
    <property type="match status" value="1"/>
</dbReference>